<evidence type="ECO:0000256" key="3">
    <source>
        <dbReference type="ARBA" id="ARBA00022448"/>
    </source>
</evidence>
<dbReference type="Pfam" id="PF02133">
    <property type="entry name" value="Transp_cyt_pur"/>
    <property type="match status" value="1"/>
</dbReference>
<feature type="transmembrane region" description="Helical" evidence="9">
    <location>
        <begin position="66"/>
        <end position="88"/>
    </location>
</feature>
<keyword evidence="4 9" id="KW-0812">Transmembrane</keyword>
<evidence type="ECO:0000256" key="5">
    <source>
        <dbReference type="ARBA" id="ARBA00022989"/>
    </source>
</evidence>
<feature type="transmembrane region" description="Helical" evidence="9">
    <location>
        <begin position="396"/>
        <end position="414"/>
    </location>
</feature>
<dbReference type="RefSeq" id="WP_263253393.1">
    <property type="nucleotide sequence ID" value="NZ_BAABLT010000050.1"/>
</dbReference>
<feature type="transmembrane region" description="Helical" evidence="9">
    <location>
        <begin position="251"/>
        <end position="272"/>
    </location>
</feature>
<evidence type="ECO:0000256" key="7">
    <source>
        <dbReference type="PIRNR" id="PIRNR002744"/>
    </source>
</evidence>
<dbReference type="InterPro" id="IPR001248">
    <property type="entry name" value="Pur-cyt_permease"/>
</dbReference>
<keyword evidence="6 7" id="KW-0472">Membrane</keyword>
<feature type="transmembrane region" description="Helical" evidence="9">
    <location>
        <begin position="41"/>
        <end position="60"/>
    </location>
</feature>
<dbReference type="Proteomes" id="UP001597018">
    <property type="component" value="Unassembled WGS sequence"/>
</dbReference>
<reference evidence="11" key="1">
    <citation type="journal article" date="2019" name="Int. J. Syst. Evol. Microbiol.">
        <title>The Global Catalogue of Microorganisms (GCM) 10K type strain sequencing project: providing services to taxonomists for standard genome sequencing and annotation.</title>
        <authorList>
            <consortium name="The Broad Institute Genomics Platform"/>
            <consortium name="The Broad Institute Genome Sequencing Center for Infectious Disease"/>
            <person name="Wu L."/>
            <person name="Ma J."/>
        </authorList>
    </citation>
    <scope>NUCLEOTIDE SEQUENCE [LARGE SCALE GENOMIC DNA]</scope>
    <source>
        <strain evidence="11">CCUG 56401</strain>
    </source>
</reference>
<feature type="transmembrane region" description="Helical" evidence="9">
    <location>
        <begin position="356"/>
        <end position="376"/>
    </location>
</feature>
<accession>A0ABW3G0C0</accession>
<dbReference type="EMBL" id="JBHTIW010000044">
    <property type="protein sequence ID" value="MFD0923845.1"/>
    <property type="molecule type" value="Genomic_DNA"/>
</dbReference>
<dbReference type="PANTHER" id="PTHR31806">
    <property type="entry name" value="PURINE-CYTOSINE PERMEASE FCY2-RELATED"/>
    <property type="match status" value="1"/>
</dbReference>
<keyword evidence="3 7" id="KW-0813">Transport</keyword>
<evidence type="ECO:0000256" key="8">
    <source>
        <dbReference type="SAM" id="MobiDB-lite"/>
    </source>
</evidence>
<feature type="transmembrane region" description="Helical" evidence="9">
    <location>
        <begin position="208"/>
        <end position="230"/>
    </location>
</feature>
<comment type="subcellular location">
    <subcellularLocation>
        <location evidence="1">Membrane</location>
        <topology evidence="1">Multi-pass membrane protein</topology>
    </subcellularLocation>
</comment>
<sequence>MSAEPPSTGEPVYGGAVTKVEPFGVDHIPDGERHGKPASQFFVWFAANLNFPIMLLGFSATTLGLGFGAAVTAIGTGALVGALLMAVMSRMGVRLGVPQQIQARGPLGFFGNFIPVAYINVFAGIGWAAVTVILGTKALTELVPVPFWLGALVLTAVQLVVAVYGYNMIHFLERVLAIVLLVLFAVTTAVAITRGAGVFDARPAAPGYIGPVGGWITLAGLFFSFLVAWAPFASDYSRYLPDSRRNTRLTAVFTGLGNFVTVFWLGVVGALVAGSTSTSDSIAALHQLTGPFAAPALLAVTISALSQNFLNVYGGAISVQTLRIPVNRKQAVTIICALAYAISLWGATGTEAKFEVFLNLTAYFITPFAAVLLLDYHLGKRSDRRRINELYDRNRVLEWGFLAWGAGVLCSVPFWHSAAYTGAFATAHPEWGNIAYYVGAAAAALVYLATYRLPPLWPLLTRRPAREDESGEHPARPAGIGTDTGTSPDR</sequence>
<dbReference type="InterPro" id="IPR026030">
    <property type="entry name" value="Pur-cyt_permease_Fcy2/21/22"/>
</dbReference>
<evidence type="ECO:0000256" key="4">
    <source>
        <dbReference type="ARBA" id="ARBA00022692"/>
    </source>
</evidence>
<proteinExistence type="inferred from homology"/>
<name>A0ABW3G0C0_9PSEU</name>
<protein>
    <submittedName>
        <fullName evidence="10">Purine-cytosine permease family protein</fullName>
    </submittedName>
</protein>
<keyword evidence="5 9" id="KW-1133">Transmembrane helix</keyword>
<evidence type="ECO:0000256" key="1">
    <source>
        <dbReference type="ARBA" id="ARBA00004141"/>
    </source>
</evidence>
<evidence type="ECO:0000256" key="9">
    <source>
        <dbReference type="SAM" id="Phobius"/>
    </source>
</evidence>
<dbReference type="PIRSF" id="PIRSF002744">
    <property type="entry name" value="Pur-cyt_permease"/>
    <property type="match status" value="1"/>
</dbReference>
<gene>
    <name evidence="10" type="ORF">ACFQ16_29210</name>
</gene>
<feature type="transmembrane region" description="Helical" evidence="9">
    <location>
        <begin position="175"/>
        <end position="196"/>
    </location>
</feature>
<feature type="region of interest" description="Disordered" evidence="8">
    <location>
        <begin position="464"/>
        <end position="490"/>
    </location>
</feature>
<evidence type="ECO:0000256" key="2">
    <source>
        <dbReference type="ARBA" id="ARBA00008974"/>
    </source>
</evidence>
<evidence type="ECO:0000256" key="6">
    <source>
        <dbReference type="ARBA" id="ARBA00023136"/>
    </source>
</evidence>
<feature type="transmembrane region" description="Helical" evidence="9">
    <location>
        <begin position="434"/>
        <end position="453"/>
    </location>
</feature>
<feature type="compositionally biased region" description="Basic and acidic residues" evidence="8">
    <location>
        <begin position="464"/>
        <end position="475"/>
    </location>
</feature>
<feature type="transmembrane region" description="Helical" evidence="9">
    <location>
        <begin position="292"/>
        <end position="310"/>
    </location>
</feature>
<feature type="transmembrane region" description="Helical" evidence="9">
    <location>
        <begin position="331"/>
        <end position="350"/>
    </location>
</feature>
<evidence type="ECO:0000313" key="10">
    <source>
        <dbReference type="EMBL" id="MFD0923845.1"/>
    </source>
</evidence>
<dbReference type="PANTHER" id="PTHR31806:SF1">
    <property type="entry name" value="PURINE-CYTOSINE PERMEASE FCY2-RELATED"/>
    <property type="match status" value="1"/>
</dbReference>
<organism evidence="10 11">
    <name type="scientific">Saccharopolyspora rosea</name>
    <dbReference type="NCBI Taxonomy" id="524884"/>
    <lineage>
        <taxon>Bacteria</taxon>
        <taxon>Bacillati</taxon>
        <taxon>Actinomycetota</taxon>
        <taxon>Actinomycetes</taxon>
        <taxon>Pseudonocardiales</taxon>
        <taxon>Pseudonocardiaceae</taxon>
        <taxon>Saccharopolyspora</taxon>
    </lineage>
</organism>
<comment type="similarity">
    <text evidence="2 7">Belongs to the purine-cytosine permease (2.A.39) family.</text>
</comment>
<feature type="transmembrane region" description="Helical" evidence="9">
    <location>
        <begin position="109"/>
        <end position="135"/>
    </location>
</feature>
<comment type="caution">
    <text evidence="10">The sequence shown here is derived from an EMBL/GenBank/DDBJ whole genome shotgun (WGS) entry which is preliminary data.</text>
</comment>
<evidence type="ECO:0000313" key="11">
    <source>
        <dbReference type="Proteomes" id="UP001597018"/>
    </source>
</evidence>
<dbReference type="Gene3D" id="1.10.4160.10">
    <property type="entry name" value="Hydantoin permease"/>
    <property type="match status" value="1"/>
</dbReference>
<keyword evidence="11" id="KW-1185">Reference proteome</keyword>
<feature type="transmembrane region" description="Helical" evidence="9">
    <location>
        <begin position="147"/>
        <end position="166"/>
    </location>
</feature>